<protein>
    <submittedName>
        <fullName evidence="2">Uncharacterized protein</fullName>
    </submittedName>
</protein>
<feature type="region of interest" description="Disordered" evidence="1">
    <location>
        <begin position="57"/>
        <end position="82"/>
    </location>
</feature>
<accession>A0A3M4B4K6</accession>
<dbReference type="EMBL" id="RBQE01000075">
    <property type="protein sequence ID" value="RMP13464.1"/>
    <property type="molecule type" value="Genomic_DNA"/>
</dbReference>
<proteinExistence type="predicted"/>
<evidence type="ECO:0000313" key="2">
    <source>
        <dbReference type="EMBL" id="RMP13464.1"/>
    </source>
</evidence>
<dbReference type="Proteomes" id="UP000281604">
    <property type="component" value="Unassembled WGS sequence"/>
</dbReference>
<organism evidence="2 3">
    <name type="scientific">Pseudomonas syringae pv. persicae</name>
    <dbReference type="NCBI Taxonomy" id="237306"/>
    <lineage>
        <taxon>Bacteria</taxon>
        <taxon>Pseudomonadati</taxon>
        <taxon>Pseudomonadota</taxon>
        <taxon>Gammaproteobacteria</taxon>
        <taxon>Pseudomonadales</taxon>
        <taxon>Pseudomonadaceae</taxon>
        <taxon>Pseudomonas</taxon>
    </lineage>
</organism>
<name>A0A3M4B4K6_9PSED</name>
<comment type="caution">
    <text evidence="2">The sequence shown here is derived from an EMBL/GenBank/DDBJ whole genome shotgun (WGS) entry which is preliminary data.</text>
</comment>
<reference evidence="2 3" key="1">
    <citation type="submission" date="2018-08" db="EMBL/GenBank/DDBJ databases">
        <title>Recombination of ecologically and evolutionarily significant loci maintains genetic cohesion in the Pseudomonas syringae species complex.</title>
        <authorList>
            <person name="Dillon M."/>
            <person name="Thakur S."/>
            <person name="Almeida R.N.D."/>
            <person name="Weir B.S."/>
            <person name="Guttman D.S."/>
        </authorList>
    </citation>
    <scope>NUCLEOTIDE SEQUENCE [LARGE SCALE GENOMIC DNA]</scope>
    <source>
        <strain evidence="2 3">ICMP 3706</strain>
    </source>
</reference>
<evidence type="ECO:0000256" key="1">
    <source>
        <dbReference type="SAM" id="MobiDB-lite"/>
    </source>
</evidence>
<gene>
    <name evidence="2" type="ORF">ALQ30_200545</name>
</gene>
<dbReference type="AlphaFoldDB" id="A0A3M4B4K6"/>
<sequence>MIKTKSAKLLKLSVGDLQRLRKKLTGVTDPSLLTPLPVEPEAVADAVEEDEPDLLDLTPEAPIQEPAALEDPGDAVQGVTKK</sequence>
<evidence type="ECO:0000313" key="3">
    <source>
        <dbReference type="Proteomes" id="UP000281604"/>
    </source>
</evidence>